<organism evidence="4 5">
    <name type="scientific">Duganella levis</name>
    <dbReference type="NCBI Taxonomy" id="2692169"/>
    <lineage>
        <taxon>Bacteria</taxon>
        <taxon>Pseudomonadati</taxon>
        <taxon>Pseudomonadota</taxon>
        <taxon>Betaproteobacteria</taxon>
        <taxon>Burkholderiales</taxon>
        <taxon>Oxalobacteraceae</taxon>
        <taxon>Telluria group</taxon>
        <taxon>Duganella</taxon>
    </lineage>
</organism>
<dbReference type="PANTHER" id="PTHR35936">
    <property type="entry name" value="MEMBRANE-BOUND LYTIC MUREIN TRANSGLYCOSYLASE F"/>
    <property type="match status" value="1"/>
</dbReference>
<feature type="chain" id="PRO_5046206561" evidence="2">
    <location>
        <begin position="22"/>
        <end position="252"/>
    </location>
</feature>
<feature type="domain" description="Solute-binding protein family 3/N-terminal" evidence="3">
    <location>
        <begin position="25"/>
        <end position="252"/>
    </location>
</feature>
<keyword evidence="5" id="KW-1185">Reference proteome</keyword>
<gene>
    <name evidence="4" type="ORF">GTP69_10120</name>
</gene>
<proteinExistence type="predicted"/>
<dbReference type="EMBL" id="WWCT01000006">
    <property type="protein sequence ID" value="MYN26764.1"/>
    <property type="molecule type" value="Genomic_DNA"/>
</dbReference>
<dbReference type="PANTHER" id="PTHR35936:SF25">
    <property type="entry name" value="ABC TRANSPORTER SUBSTRATE-BINDING PROTEIN"/>
    <property type="match status" value="1"/>
</dbReference>
<evidence type="ECO:0000313" key="5">
    <source>
        <dbReference type="Proteomes" id="UP000642144"/>
    </source>
</evidence>
<evidence type="ECO:0000256" key="2">
    <source>
        <dbReference type="SAM" id="SignalP"/>
    </source>
</evidence>
<accession>A0ABW9VYP3</accession>
<dbReference type="SUPFAM" id="SSF53850">
    <property type="entry name" value="Periplasmic binding protein-like II"/>
    <property type="match status" value="1"/>
</dbReference>
<sequence>MRVPLFLLCVLLNLLWQPAHAEQRPLTLLSFDYPPFMEPTAAPVPASGMAVDIVVEAFRRMKVPVRIVFYPLARGLAMLEAGQADGIFTIKKNPEREARFLFPVRPLLSQDYVIFVRKDSNITFDGDLKSLEHLSIGVLNKSSYGPVFDGAVQTGLFTKLEVANSHEGNFLKLLAHRMDAVVCSRVVGIALLKRLNAEDAAVVTGPVLESAPSYLMFNRQLVSPELVRRFDVTLAAMQDDGTLADIEKKYPR</sequence>
<dbReference type="Proteomes" id="UP000642144">
    <property type="component" value="Unassembled WGS sequence"/>
</dbReference>
<dbReference type="RefSeq" id="WP_161054767.1">
    <property type="nucleotide sequence ID" value="NZ_WWCT01000006.1"/>
</dbReference>
<reference evidence="4 5" key="1">
    <citation type="submission" date="2019-12" db="EMBL/GenBank/DDBJ databases">
        <title>Novel species isolated from a subtropical stream in China.</title>
        <authorList>
            <person name="Lu H."/>
        </authorList>
    </citation>
    <scope>NUCLEOTIDE SEQUENCE [LARGE SCALE GENOMIC DNA]</scope>
    <source>
        <strain evidence="4 5">CY42W</strain>
    </source>
</reference>
<feature type="signal peptide" evidence="2">
    <location>
        <begin position="1"/>
        <end position="21"/>
    </location>
</feature>
<dbReference type="Pfam" id="PF00497">
    <property type="entry name" value="SBP_bac_3"/>
    <property type="match status" value="1"/>
</dbReference>
<protein>
    <submittedName>
        <fullName evidence="4">Transporter substrate-binding domain-containing protein</fullName>
    </submittedName>
</protein>
<dbReference type="InterPro" id="IPR001638">
    <property type="entry name" value="Solute-binding_3/MltF_N"/>
</dbReference>
<dbReference type="SMART" id="SM00062">
    <property type="entry name" value="PBPb"/>
    <property type="match status" value="1"/>
</dbReference>
<evidence type="ECO:0000256" key="1">
    <source>
        <dbReference type="ARBA" id="ARBA00022729"/>
    </source>
</evidence>
<evidence type="ECO:0000259" key="3">
    <source>
        <dbReference type="SMART" id="SM00062"/>
    </source>
</evidence>
<keyword evidence="1 2" id="KW-0732">Signal</keyword>
<comment type="caution">
    <text evidence="4">The sequence shown here is derived from an EMBL/GenBank/DDBJ whole genome shotgun (WGS) entry which is preliminary data.</text>
</comment>
<name>A0ABW9VYP3_9BURK</name>
<evidence type="ECO:0000313" key="4">
    <source>
        <dbReference type="EMBL" id="MYN26764.1"/>
    </source>
</evidence>
<dbReference type="Gene3D" id="3.40.190.10">
    <property type="entry name" value="Periplasmic binding protein-like II"/>
    <property type="match status" value="2"/>
</dbReference>